<keyword evidence="3" id="KW-0808">Transferase</keyword>
<keyword evidence="4" id="KW-1185">Reference proteome</keyword>
<keyword evidence="1" id="KW-0460">Magnesium</keyword>
<evidence type="ECO:0000313" key="4">
    <source>
        <dbReference type="Proteomes" id="UP000555448"/>
    </source>
</evidence>
<dbReference type="EMBL" id="JACHLR010000001">
    <property type="protein sequence ID" value="MBB4856962.1"/>
    <property type="molecule type" value="Genomic_DNA"/>
</dbReference>
<evidence type="ECO:0000313" key="3">
    <source>
        <dbReference type="EMBL" id="MBB4856962.1"/>
    </source>
</evidence>
<accession>A0A7W7K662</accession>
<keyword evidence="3" id="KW-0548">Nucleotidyltransferase</keyword>
<protein>
    <submittedName>
        <fullName evidence="3">GTP:adenosylcobinamide-phosphate guanylyltransferase</fullName>
    </submittedName>
</protein>
<reference evidence="3 4" key="1">
    <citation type="submission" date="2020-08" db="EMBL/GenBank/DDBJ databases">
        <title>Functional genomics of gut bacteria from endangered species of beetles.</title>
        <authorList>
            <person name="Carlos-Shanley C."/>
        </authorList>
    </citation>
    <scope>NUCLEOTIDE SEQUENCE [LARGE SCALE GENOMIC DNA]</scope>
    <source>
        <strain evidence="3 4">S00245</strain>
    </source>
</reference>
<evidence type="ECO:0000256" key="1">
    <source>
        <dbReference type="ARBA" id="ARBA00022842"/>
    </source>
</evidence>
<dbReference type="Gene3D" id="3.90.550.10">
    <property type="entry name" value="Spore Coat Polysaccharide Biosynthesis Protein SpsA, Chain A"/>
    <property type="match status" value="1"/>
</dbReference>
<dbReference type="Pfam" id="PF12804">
    <property type="entry name" value="NTP_transf_3"/>
    <property type="match status" value="1"/>
</dbReference>
<gene>
    <name evidence="3" type="ORF">HNO88_000259</name>
</gene>
<evidence type="ECO:0000259" key="2">
    <source>
        <dbReference type="Pfam" id="PF12804"/>
    </source>
</evidence>
<dbReference type="SUPFAM" id="SSF53448">
    <property type="entry name" value="Nucleotide-diphospho-sugar transferases"/>
    <property type="match status" value="1"/>
</dbReference>
<sequence length="291" mass="30760">MTSRTKSALAVTALVLAGRRDGEIDALAAAAGVEDKCIVPVAGRAMILHVLAALDASPQVARIVVSINDARVLDGLPEVAAMQASGKLVLATAQTNLVDSVFAAAETARFPVLVTTADNVLLTPQAASQFIAGAADADVAVAFTRRDAVLAAHPEGQRRFYKFSDDSYSNCNTYWLQSAASLEIAEVFRSGGQFAKHPLRIVAAFGFLNLVRFHYGIGTLDAAFRRFSRRFRQEIKAVLLEDGAVAIDVDNARTLGVAEEILSRRAQTGSMAPAEPPATTAKPALALVAAR</sequence>
<dbReference type="InterPro" id="IPR025877">
    <property type="entry name" value="MobA-like_NTP_Trfase"/>
</dbReference>
<feature type="domain" description="MobA-like NTP transferase" evidence="2">
    <location>
        <begin position="34"/>
        <end position="148"/>
    </location>
</feature>
<organism evidence="3 4">
    <name type="scientific">Novosphingobium chloroacetimidivorans</name>
    <dbReference type="NCBI Taxonomy" id="1428314"/>
    <lineage>
        <taxon>Bacteria</taxon>
        <taxon>Pseudomonadati</taxon>
        <taxon>Pseudomonadota</taxon>
        <taxon>Alphaproteobacteria</taxon>
        <taxon>Sphingomonadales</taxon>
        <taxon>Sphingomonadaceae</taxon>
        <taxon>Novosphingobium</taxon>
    </lineage>
</organism>
<dbReference type="Proteomes" id="UP000555448">
    <property type="component" value="Unassembled WGS sequence"/>
</dbReference>
<dbReference type="GO" id="GO:0016779">
    <property type="term" value="F:nucleotidyltransferase activity"/>
    <property type="evidence" value="ECO:0007669"/>
    <property type="project" value="UniProtKB-KW"/>
</dbReference>
<dbReference type="RefSeq" id="WP_184241979.1">
    <property type="nucleotide sequence ID" value="NZ_JACHLR010000001.1"/>
</dbReference>
<comment type="caution">
    <text evidence="3">The sequence shown here is derived from an EMBL/GenBank/DDBJ whole genome shotgun (WGS) entry which is preliminary data.</text>
</comment>
<dbReference type="InterPro" id="IPR029044">
    <property type="entry name" value="Nucleotide-diphossugar_trans"/>
</dbReference>
<proteinExistence type="predicted"/>
<dbReference type="AlphaFoldDB" id="A0A7W7K662"/>
<name>A0A7W7K662_9SPHN</name>